<feature type="transmembrane region" description="Helical" evidence="1">
    <location>
        <begin position="164"/>
        <end position="180"/>
    </location>
</feature>
<feature type="transmembrane region" description="Helical" evidence="1">
    <location>
        <begin position="72"/>
        <end position="93"/>
    </location>
</feature>
<dbReference type="SMART" id="SM00267">
    <property type="entry name" value="GGDEF"/>
    <property type="match status" value="1"/>
</dbReference>
<sequence>MDDPAVLRRRRVETSVRKLGRSGTEQNLSDYDRRRLLDRRLRFTARVLPWSFLTAAVALSAIVVLLPVDAGWFSFAWSSVMLLSSAGFSVYWLRRSRMGVSESQTAELVVLTVEIIVWGVLLACLALVLFPMLDPGDELVLSSTLIGGIAVGVFPTMMFRGITVVWISLVGVGLAGAFWTEPGTSRFVLIGVLVIFVGSLYSGTLLLANLFERRLRAELVAEDERDLVELLLNDLEDGAQDWLWETDSRGIASTVSYRFAEQVGLPAAQIRGRTMHEILIGIGASRTDAGRKSLDLLTANFQAGTAFRDLTMQVVVRGDTRWWSMSGHPASGDGADYGWRGVGSDITHSYHQRQNILRLAEVDSLTGLKNRYSFNSQLSSRLRDGRRVWLAILDLDNFKSINDRLGHHVGDDVLRDVASRLHSVLRSNEICGRLGGDEFAIAFDDSAFDDSAFDDIASADEVEERFQTILDSFERPFSLVGNQIRIRASLGYGSMPDDADSLEDLVIVADLALYHAKESGRNQIRAFDATLRDRATGRARALLDLRRALIDEEFELVYQPQVSAATGVVVGFEALLRWNHPTSGLVSPGDFISVAEETGLIVPIGAGVLRAACTAATTWPEDIRVAVNVSQVQLRSSRYVESVRQTLNEVNLHPSRLEIEVTESLVIDDADRDVLVQLSALGIAIAMDDFGTGFSSVASLARLPLDRLKIDRAFVAPLDADPSNSRFAVLRAVIAIAKSLGLDTVAEGVETERQRAIVTECGCDVIQGYLEGMPIRAAEIPDYLNERPGGPSRLGVAATTE</sequence>
<dbReference type="CDD" id="cd01948">
    <property type="entry name" value="EAL"/>
    <property type="match status" value="1"/>
</dbReference>
<evidence type="ECO:0000259" key="3">
    <source>
        <dbReference type="PROSITE" id="PS50887"/>
    </source>
</evidence>
<dbReference type="EMBL" id="JAECSB010000069">
    <property type="protein sequence ID" value="MBH5144802.1"/>
    <property type="molecule type" value="Genomic_DNA"/>
</dbReference>
<dbReference type="InterPro" id="IPR043128">
    <property type="entry name" value="Rev_trsase/Diguanyl_cyclase"/>
</dbReference>
<dbReference type="InterPro" id="IPR000160">
    <property type="entry name" value="GGDEF_dom"/>
</dbReference>
<feature type="transmembrane region" description="Helical" evidence="1">
    <location>
        <begin position="43"/>
        <end position="66"/>
    </location>
</feature>
<evidence type="ECO:0000313" key="4">
    <source>
        <dbReference type="EMBL" id="MBH5144802.1"/>
    </source>
</evidence>
<evidence type="ECO:0000256" key="1">
    <source>
        <dbReference type="SAM" id="Phobius"/>
    </source>
</evidence>
<evidence type="ECO:0000313" key="5">
    <source>
        <dbReference type="Proteomes" id="UP000627573"/>
    </source>
</evidence>
<feature type="domain" description="EAL" evidence="2">
    <location>
        <begin position="538"/>
        <end position="788"/>
    </location>
</feature>
<feature type="transmembrane region" description="Helical" evidence="1">
    <location>
        <begin position="186"/>
        <end position="208"/>
    </location>
</feature>
<dbReference type="InterPro" id="IPR001633">
    <property type="entry name" value="EAL_dom"/>
</dbReference>
<dbReference type="InterPro" id="IPR035965">
    <property type="entry name" value="PAS-like_dom_sf"/>
</dbReference>
<dbReference type="SUPFAM" id="SSF55073">
    <property type="entry name" value="Nucleotide cyclase"/>
    <property type="match status" value="1"/>
</dbReference>
<feature type="domain" description="GGDEF" evidence="3">
    <location>
        <begin position="386"/>
        <end position="529"/>
    </location>
</feature>
<dbReference type="Proteomes" id="UP000627573">
    <property type="component" value="Unassembled WGS sequence"/>
</dbReference>
<feature type="transmembrane region" description="Helical" evidence="1">
    <location>
        <begin position="105"/>
        <end position="133"/>
    </location>
</feature>
<evidence type="ECO:0000259" key="2">
    <source>
        <dbReference type="PROSITE" id="PS50883"/>
    </source>
</evidence>
<dbReference type="AlphaFoldDB" id="A0A8I0ZXQ3"/>
<proteinExistence type="predicted"/>
<dbReference type="Gene3D" id="3.20.20.450">
    <property type="entry name" value="EAL domain"/>
    <property type="match status" value="1"/>
</dbReference>
<gene>
    <name evidence="4" type="ORF">I3517_19565</name>
</gene>
<dbReference type="Pfam" id="PF00563">
    <property type="entry name" value="EAL"/>
    <property type="match status" value="1"/>
</dbReference>
<dbReference type="CDD" id="cd01949">
    <property type="entry name" value="GGDEF"/>
    <property type="match status" value="1"/>
</dbReference>
<dbReference type="SUPFAM" id="SSF55785">
    <property type="entry name" value="PYP-like sensor domain (PAS domain)"/>
    <property type="match status" value="1"/>
</dbReference>
<comment type="caution">
    <text evidence="4">The sequence shown here is derived from an EMBL/GenBank/DDBJ whole genome shotgun (WGS) entry which is preliminary data.</text>
</comment>
<dbReference type="PANTHER" id="PTHR44757:SF2">
    <property type="entry name" value="BIOFILM ARCHITECTURE MAINTENANCE PROTEIN MBAA"/>
    <property type="match status" value="1"/>
</dbReference>
<accession>A0A8I0ZXQ3</accession>
<name>A0A8I0ZXQ3_RHOER</name>
<keyword evidence="1" id="KW-0472">Membrane</keyword>
<keyword evidence="1" id="KW-1133">Transmembrane helix</keyword>
<dbReference type="PROSITE" id="PS50883">
    <property type="entry name" value="EAL"/>
    <property type="match status" value="1"/>
</dbReference>
<reference evidence="4 5" key="1">
    <citation type="submission" date="2020-12" db="EMBL/GenBank/DDBJ databases">
        <title>Draft genome sequence of furan degrading bacterial strain FUR100.</title>
        <authorList>
            <person name="Woiski C."/>
        </authorList>
    </citation>
    <scope>NUCLEOTIDE SEQUENCE [LARGE SCALE GENOMIC DNA]</scope>
    <source>
        <strain evidence="4 5">FUR100</strain>
    </source>
</reference>
<dbReference type="Gene3D" id="3.30.450.20">
    <property type="entry name" value="PAS domain"/>
    <property type="match status" value="1"/>
</dbReference>
<dbReference type="Gene3D" id="3.30.70.270">
    <property type="match status" value="1"/>
</dbReference>
<dbReference type="NCBIfam" id="TIGR00254">
    <property type="entry name" value="GGDEF"/>
    <property type="match status" value="1"/>
</dbReference>
<dbReference type="InterPro" id="IPR035919">
    <property type="entry name" value="EAL_sf"/>
</dbReference>
<organism evidence="4 5">
    <name type="scientific">Rhodococcus erythropolis</name>
    <name type="common">Arthrobacter picolinophilus</name>
    <dbReference type="NCBI Taxonomy" id="1833"/>
    <lineage>
        <taxon>Bacteria</taxon>
        <taxon>Bacillati</taxon>
        <taxon>Actinomycetota</taxon>
        <taxon>Actinomycetes</taxon>
        <taxon>Mycobacteriales</taxon>
        <taxon>Nocardiaceae</taxon>
        <taxon>Rhodococcus</taxon>
        <taxon>Rhodococcus erythropolis group</taxon>
    </lineage>
</organism>
<keyword evidence="5" id="KW-1185">Reference proteome</keyword>
<dbReference type="PROSITE" id="PS50887">
    <property type="entry name" value="GGDEF"/>
    <property type="match status" value="1"/>
</dbReference>
<dbReference type="SMART" id="SM00052">
    <property type="entry name" value="EAL"/>
    <property type="match status" value="1"/>
</dbReference>
<protein>
    <submittedName>
        <fullName evidence="4">EAL domain-containing protein</fullName>
    </submittedName>
</protein>
<dbReference type="SUPFAM" id="SSF141868">
    <property type="entry name" value="EAL domain-like"/>
    <property type="match status" value="1"/>
</dbReference>
<keyword evidence="1" id="KW-0812">Transmembrane</keyword>
<dbReference type="RefSeq" id="WP_095996199.1">
    <property type="nucleotide sequence ID" value="NZ_JAECSB010000069.1"/>
</dbReference>
<dbReference type="InterPro" id="IPR052155">
    <property type="entry name" value="Biofilm_reg_signaling"/>
</dbReference>
<dbReference type="PANTHER" id="PTHR44757">
    <property type="entry name" value="DIGUANYLATE CYCLASE DGCP"/>
    <property type="match status" value="1"/>
</dbReference>
<dbReference type="Pfam" id="PF00990">
    <property type="entry name" value="GGDEF"/>
    <property type="match status" value="1"/>
</dbReference>
<dbReference type="InterPro" id="IPR029787">
    <property type="entry name" value="Nucleotide_cyclase"/>
</dbReference>